<dbReference type="OrthoDB" id="6630523at2759"/>
<protein>
    <submittedName>
        <fullName evidence="2">Uncharacterized protein</fullName>
    </submittedName>
</protein>
<evidence type="ECO:0000313" key="3">
    <source>
        <dbReference type="Proteomes" id="UP000786811"/>
    </source>
</evidence>
<keyword evidence="3" id="KW-1185">Reference proteome</keyword>
<feature type="compositionally biased region" description="Polar residues" evidence="1">
    <location>
        <begin position="621"/>
        <end position="630"/>
    </location>
</feature>
<accession>A0A8J2MG82</accession>
<feature type="region of interest" description="Disordered" evidence="1">
    <location>
        <begin position="313"/>
        <end position="482"/>
    </location>
</feature>
<feature type="region of interest" description="Disordered" evidence="1">
    <location>
        <begin position="837"/>
        <end position="878"/>
    </location>
</feature>
<comment type="caution">
    <text evidence="2">The sequence shown here is derived from an EMBL/GenBank/DDBJ whole genome shotgun (WGS) entry which is preliminary data.</text>
</comment>
<reference evidence="2" key="1">
    <citation type="submission" date="2021-04" db="EMBL/GenBank/DDBJ databases">
        <authorList>
            <person name="Chebbi M.A.C M."/>
        </authorList>
    </citation>
    <scope>NUCLEOTIDE SEQUENCE</scope>
</reference>
<feature type="region of interest" description="Disordered" evidence="1">
    <location>
        <begin position="761"/>
        <end position="803"/>
    </location>
</feature>
<feature type="compositionally biased region" description="Polar residues" evidence="1">
    <location>
        <begin position="445"/>
        <end position="471"/>
    </location>
</feature>
<feature type="region of interest" description="Disordered" evidence="1">
    <location>
        <begin position="96"/>
        <end position="171"/>
    </location>
</feature>
<proteinExistence type="predicted"/>
<dbReference type="EMBL" id="CAJNRD030001117">
    <property type="protein sequence ID" value="CAG5077923.1"/>
    <property type="molecule type" value="Genomic_DNA"/>
</dbReference>
<feature type="compositionally biased region" description="Acidic residues" evidence="1">
    <location>
        <begin position="658"/>
        <end position="677"/>
    </location>
</feature>
<dbReference type="Proteomes" id="UP000786811">
    <property type="component" value="Unassembled WGS sequence"/>
</dbReference>
<organism evidence="2 3">
    <name type="scientific">Cotesia congregata</name>
    <name type="common">Parasitoid wasp</name>
    <name type="synonym">Apanteles congregatus</name>
    <dbReference type="NCBI Taxonomy" id="51543"/>
    <lineage>
        <taxon>Eukaryota</taxon>
        <taxon>Metazoa</taxon>
        <taxon>Ecdysozoa</taxon>
        <taxon>Arthropoda</taxon>
        <taxon>Hexapoda</taxon>
        <taxon>Insecta</taxon>
        <taxon>Pterygota</taxon>
        <taxon>Neoptera</taxon>
        <taxon>Endopterygota</taxon>
        <taxon>Hymenoptera</taxon>
        <taxon>Apocrita</taxon>
        <taxon>Ichneumonoidea</taxon>
        <taxon>Braconidae</taxon>
        <taxon>Microgastrinae</taxon>
        <taxon>Cotesia</taxon>
    </lineage>
</organism>
<name>A0A8J2MG82_COTCN</name>
<feature type="compositionally biased region" description="Polar residues" evidence="1">
    <location>
        <begin position="314"/>
        <end position="431"/>
    </location>
</feature>
<dbReference type="AlphaFoldDB" id="A0A8J2MG82"/>
<feature type="compositionally biased region" description="Pro residues" evidence="1">
    <location>
        <begin position="124"/>
        <end position="159"/>
    </location>
</feature>
<gene>
    <name evidence="2" type="ORF">HICCMSTLAB_LOCUS2592</name>
</gene>
<evidence type="ECO:0000256" key="1">
    <source>
        <dbReference type="SAM" id="MobiDB-lite"/>
    </source>
</evidence>
<sequence length="936" mass="102615">MSVNLIYTRISSDDSTGFGLTYLILFTYAPNVAPARPNGRPMPRRNIRRAVPSEFLTPPAPPLPLNRPANNFRHGKILTPQPTKGTESPGYLSRLMGYLGNPFRDQQPPRPAQKNGNIHGGFLQPPPPPPAPSNYGPPAPTVPQPPPVQPPQYQPPQAPSPSTGQAYLPPLNTFGRSCDPCNTVPWIPIHQNVDVPQVNPGYESPEHHNVPVQADLHVAPPLDIKQPDFSYGVPNGAISNPHMYPGAVPPLFKATAFDTHSADSGVSPEVVPFEGNQNSGQNLQAATLSFEAHISENQRNNQFGQGLNQFQEQTQGSNQFQEQTHGSNQFQEQSHGSNQFQEQNQGSNQFQEQTHGSNQFQEQTHASKQFQEHTQSSNQFQEQTHGSKQFQEHSQSSNQFQEQTQGYDQVPNQQFQGSQDFNQPSGPSGNSGYVDVLPPGAEVSGSDSSAFDSTHQISEVASASAQIETSDPPSPARKPHSFEIPSGHIIHVEQSPVIDLSEEDSGNLDSPVILQNPDGTYGINATWPSGDSSRIWSAESAQASNEAPEIFQNVNLNLTDSAASSASNNYRTAEGTTESLIKSVIKSYNTFEKEINSLDRGQGYGNRKLNLKDFSTISVLSQESQEFTPRSSEEKISRAQERSVMPDNHNPVDQEFKAEEEDIGDVNAEEEEEEDDEELEEVEDLKKLFNDSWTQKKEESTVKPTTAKANTSIDVLRLQKNIDNWTIQEYSRGTTATTSTPIYSHQLLQSKKIPDEYLTTEAQQPVQESRGEKSLGNILEGDVSSNSLESSESSTIPSDISYGSNEDVSWEQLPVSISPLSNERVYVVTPQTALKPAAFNSSNDSNKINNNNNNNNNSNSSSSSKLDNAENSTSANSTVKFDSVEKSYQVLPQAVNNLAVVSTGPATVPLWGIMEHEEYASFNKTSPKTLVSHARS</sequence>
<evidence type="ECO:0000313" key="2">
    <source>
        <dbReference type="EMBL" id="CAG5077923.1"/>
    </source>
</evidence>
<feature type="region of interest" description="Disordered" evidence="1">
    <location>
        <begin position="621"/>
        <end position="677"/>
    </location>
</feature>
<feature type="compositionally biased region" description="Basic and acidic residues" evidence="1">
    <location>
        <begin position="631"/>
        <end position="641"/>
    </location>
</feature>
<feature type="compositionally biased region" description="Low complexity" evidence="1">
    <location>
        <begin position="784"/>
        <end position="801"/>
    </location>
</feature>
<feature type="compositionally biased region" description="Low complexity" evidence="1">
    <location>
        <begin position="840"/>
        <end position="872"/>
    </location>
</feature>